<evidence type="ECO:0000256" key="7">
    <source>
        <dbReference type="ARBA" id="ARBA00023186"/>
    </source>
</evidence>
<dbReference type="InterPro" id="IPR037041">
    <property type="entry name" value="Trigger_fac_C_sf"/>
</dbReference>
<dbReference type="GO" id="GO:0043335">
    <property type="term" value="P:protein unfolding"/>
    <property type="evidence" value="ECO:0007669"/>
    <property type="project" value="TreeGrafter"/>
</dbReference>
<evidence type="ECO:0000256" key="11">
    <source>
        <dbReference type="HAMAP-Rule" id="MF_00303"/>
    </source>
</evidence>
<keyword evidence="8 11" id="KW-0413">Isomerase</keyword>
<dbReference type="Pfam" id="PF00254">
    <property type="entry name" value="FKBP_C"/>
    <property type="match status" value="1"/>
</dbReference>
<protein>
    <recommendedName>
        <fullName evidence="4 11">Trigger factor</fullName>
        <shortName evidence="11">TF</shortName>
        <ecNumber evidence="3 11">5.2.1.8</ecNumber>
    </recommendedName>
    <alternativeName>
        <fullName evidence="10 11">PPIase</fullName>
    </alternativeName>
</protein>
<keyword evidence="11" id="KW-0963">Cytoplasm</keyword>
<comment type="function">
    <text evidence="11">Involved in protein export. Acts as a chaperone by maintaining the newly synthesized protein in an open conformation. Functions as a peptidyl-prolyl cis-trans isomerase.</text>
</comment>
<dbReference type="PIRSF" id="PIRSF003095">
    <property type="entry name" value="Trigger_factor"/>
    <property type="match status" value="1"/>
</dbReference>
<keyword evidence="7 11" id="KW-0143">Chaperone</keyword>
<dbReference type="SUPFAM" id="SSF109998">
    <property type="entry name" value="Triger factor/SurA peptide-binding domain-like"/>
    <property type="match status" value="1"/>
</dbReference>
<evidence type="ECO:0000259" key="14">
    <source>
        <dbReference type="PROSITE" id="PS50059"/>
    </source>
</evidence>
<dbReference type="InterPro" id="IPR046357">
    <property type="entry name" value="PPIase_dom_sf"/>
</dbReference>
<dbReference type="NCBIfam" id="TIGR00115">
    <property type="entry name" value="tig"/>
    <property type="match status" value="1"/>
</dbReference>
<dbReference type="GO" id="GO:0044183">
    <property type="term" value="F:protein folding chaperone"/>
    <property type="evidence" value="ECO:0007669"/>
    <property type="project" value="TreeGrafter"/>
</dbReference>
<dbReference type="GO" id="GO:0051301">
    <property type="term" value="P:cell division"/>
    <property type="evidence" value="ECO:0007669"/>
    <property type="project" value="UniProtKB-KW"/>
</dbReference>
<proteinExistence type="inferred from homology"/>
<evidence type="ECO:0000256" key="9">
    <source>
        <dbReference type="ARBA" id="ARBA00023306"/>
    </source>
</evidence>
<evidence type="ECO:0000256" key="5">
    <source>
        <dbReference type="ARBA" id="ARBA00022618"/>
    </source>
</evidence>
<dbReference type="GO" id="GO:0005737">
    <property type="term" value="C:cytoplasm"/>
    <property type="evidence" value="ECO:0007669"/>
    <property type="project" value="UniProtKB-SubCell"/>
</dbReference>
<evidence type="ECO:0000256" key="13">
    <source>
        <dbReference type="RuleBase" id="RU003914"/>
    </source>
</evidence>
<evidence type="ECO:0000256" key="1">
    <source>
        <dbReference type="ARBA" id="ARBA00000971"/>
    </source>
</evidence>
<dbReference type="InterPro" id="IPR005215">
    <property type="entry name" value="Trig_fac"/>
</dbReference>
<evidence type="ECO:0000256" key="6">
    <source>
        <dbReference type="ARBA" id="ARBA00023110"/>
    </source>
</evidence>
<evidence type="ECO:0000256" key="8">
    <source>
        <dbReference type="ARBA" id="ARBA00023235"/>
    </source>
</evidence>
<dbReference type="InterPro" id="IPR036611">
    <property type="entry name" value="Trigger_fac_ribosome-bd_sf"/>
</dbReference>
<comment type="similarity">
    <text evidence="2 11 13">Belongs to the FKBP-type PPIase family. Tig subfamily.</text>
</comment>
<dbReference type="PANTHER" id="PTHR30560">
    <property type="entry name" value="TRIGGER FACTOR CHAPERONE AND PEPTIDYL-PROLYL CIS/TRANS ISOMERASE"/>
    <property type="match status" value="1"/>
</dbReference>
<dbReference type="PROSITE" id="PS50059">
    <property type="entry name" value="FKBP_PPIASE"/>
    <property type="match status" value="1"/>
</dbReference>
<dbReference type="InterPro" id="IPR001179">
    <property type="entry name" value="PPIase_FKBP_dom"/>
</dbReference>
<dbReference type="EC" id="5.2.1.8" evidence="3 11"/>
<evidence type="ECO:0000256" key="2">
    <source>
        <dbReference type="ARBA" id="ARBA00005464"/>
    </source>
</evidence>
<dbReference type="HAMAP" id="MF_00303">
    <property type="entry name" value="Trigger_factor_Tig"/>
    <property type="match status" value="1"/>
</dbReference>
<dbReference type="InterPro" id="IPR027304">
    <property type="entry name" value="Trigger_fact/SurA_dom_sf"/>
</dbReference>
<dbReference type="Gene3D" id="3.30.70.1050">
    <property type="entry name" value="Trigger factor ribosome-binding domain"/>
    <property type="match status" value="1"/>
</dbReference>
<keyword evidence="6 11" id="KW-0697">Rotamase</keyword>
<reference evidence="15" key="1">
    <citation type="journal article" date="2022" name="Front. Microbiol.">
        <title>New perspectives on an old grouping: The genomic and phenotypic variability of Oxalobacter formigenes and the implications for calcium oxalate stone prevention.</title>
        <authorList>
            <person name="Chmiel J.A."/>
            <person name="Carr C."/>
            <person name="Stuivenberg G.A."/>
            <person name="Venema R."/>
            <person name="Chanyi R.M."/>
            <person name="Al K.F."/>
            <person name="Giguere D."/>
            <person name="Say H."/>
            <person name="Akouris P.P."/>
            <person name="Dominguez Romero S.A."/>
            <person name="Kwong A."/>
            <person name="Tai V."/>
            <person name="Koval S.F."/>
            <person name="Razvi H."/>
            <person name="Bjazevic J."/>
            <person name="Burton J.P."/>
        </authorList>
    </citation>
    <scope>NUCLEOTIDE SEQUENCE</scope>
    <source>
        <strain evidence="15">OxK</strain>
    </source>
</reference>
<dbReference type="Pfam" id="PF05698">
    <property type="entry name" value="Trigger_C"/>
    <property type="match status" value="1"/>
</dbReference>
<comment type="domain">
    <text evidence="11">Consists of 3 domains; the N-terminus binds the ribosome, the middle domain has PPIase activity, while the C-terminus has intrinsic chaperone activity on its own.</text>
</comment>
<gene>
    <name evidence="11 15" type="primary">tig</name>
    <name evidence="15" type="ORF">NB646_09010</name>
</gene>
<dbReference type="InterPro" id="IPR008881">
    <property type="entry name" value="Trigger_fac_ribosome-bd_bac"/>
</dbReference>
<dbReference type="InterPro" id="IPR008880">
    <property type="entry name" value="Trigger_fac_C"/>
</dbReference>
<evidence type="ECO:0000256" key="3">
    <source>
        <dbReference type="ARBA" id="ARBA00013194"/>
    </source>
</evidence>
<dbReference type="GO" id="GO:0051083">
    <property type="term" value="P:'de novo' cotranslational protein folding"/>
    <property type="evidence" value="ECO:0007669"/>
    <property type="project" value="TreeGrafter"/>
</dbReference>
<evidence type="ECO:0000256" key="12">
    <source>
        <dbReference type="PROSITE-ProRule" id="PRU00277"/>
    </source>
</evidence>
<feature type="domain" description="PPIase FKBP-type" evidence="14">
    <location>
        <begin position="174"/>
        <end position="256"/>
    </location>
</feature>
<evidence type="ECO:0000256" key="10">
    <source>
        <dbReference type="ARBA" id="ARBA00029986"/>
    </source>
</evidence>
<comment type="subcellular location">
    <subcellularLocation>
        <location evidence="11">Cytoplasm</location>
    </subcellularLocation>
    <text evidence="11">About half TF is bound to the ribosome near the polypeptide exit tunnel while the other half is free in the cytoplasm.</text>
</comment>
<dbReference type="PANTHER" id="PTHR30560:SF3">
    <property type="entry name" value="TRIGGER FACTOR-LIKE PROTEIN TIG, CHLOROPLASTIC"/>
    <property type="match status" value="1"/>
</dbReference>
<keyword evidence="9 11" id="KW-0131">Cell cycle</keyword>
<evidence type="ECO:0000313" key="15">
    <source>
        <dbReference type="EMBL" id="WAV90955.1"/>
    </source>
</evidence>
<dbReference type="Gene3D" id="3.10.50.40">
    <property type="match status" value="1"/>
</dbReference>
<dbReference type="SUPFAM" id="SSF54534">
    <property type="entry name" value="FKBP-like"/>
    <property type="match status" value="1"/>
</dbReference>
<dbReference type="Pfam" id="PF05697">
    <property type="entry name" value="Trigger_N"/>
    <property type="match status" value="1"/>
</dbReference>
<dbReference type="Proteomes" id="UP001164819">
    <property type="component" value="Chromosome"/>
</dbReference>
<dbReference type="GO" id="GO:0015031">
    <property type="term" value="P:protein transport"/>
    <property type="evidence" value="ECO:0007669"/>
    <property type="project" value="UniProtKB-UniRule"/>
</dbReference>
<dbReference type="SUPFAM" id="SSF102735">
    <property type="entry name" value="Trigger factor ribosome-binding domain"/>
    <property type="match status" value="1"/>
</dbReference>
<dbReference type="GO" id="GO:0043022">
    <property type="term" value="F:ribosome binding"/>
    <property type="evidence" value="ECO:0007669"/>
    <property type="project" value="TreeGrafter"/>
</dbReference>
<dbReference type="RefSeq" id="WP_269315822.1">
    <property type="nucleotide sequence ID" value="NZ_CP098251.1"/>
</dbReference>
<name>A0A9E9LDE4_9BURK</name>
<keyword evidence="5 11" id="KW-0132">Cell division</keyword>
<accession>A0A9E9LDE4</accession>
<dbReference type="AlphaFoldDB" id="A0A9E9LDE4"/>
<sequence length="447" mass="50106">MANAVENLEKLERRLTITIPVTDITTEVEKRLKERARTAKAPGFRPGKVPMKMVAQMYGAQIQNEVINHKVGAAFSKAVQDNGLQIAGAPRFEEKTGDDVAQDEVAFYAIFEVYPEVKIGDLGTIELEKAVAGVTDAEVDRTIDILRKRQAHFHVKGEDSEHGKGNGSVVAEDGDRVTIDFTGRIDGVEFEGGKAENFPFVLGEKQMLPEFEDAIRGMKTGETKVFPLTFPENYHGKDVAGKTSEFTVEVKKIEWAHLPEVNEEFAKALGVKDGSVEKLREDIKTNLQREVKNRLIAINKNRVMDALIKVSEFDIPQSLVKQEIGELTELTRRDLAVRNPSHKDVALPPELFTAQAEKRVRLGMILGELMKDNVLAVSADKLKERATEIASSYENPQMVIDYYLNEPGRRKELEAMLMEENAMDYVFGKAKVVEKEVPFDELMAQQM</sequence>
<dbReference type="EMBL" id="CP098251">
    <property type="protein sequence ID" value="WAV90955.1"/>
    <property type="molecule type" value="Genomic_DNA"/>
</dbReference>
<evidence type="ECO:0000256" key="4">
    <source>
        <dbReference type="ARBA" id="ARBA00016902"/>
    </source>
</evidence>
<comment type="catalytic activity">
    <reaction evidence="1 11 12">
        <text>[protein]-peptidylproline (omega=180) = [protein]-peptidylproline (omega=0)</text>
        <dbReference type="Rhea" id="RHEA:16237"/>
        <dbReference type="Rhea" id="RHEA-COMP:10747"/>
        <dbReference type="Rhea" id="RHEA-COMP:10748"/>
        <dbReference type="ChEBI" id="CHEBI:83833"/>
        <dbReference type="ChEBI" id="CHEBI:83834"/>
        <dbReference type="EC" id="5.2.1.8"/>
    </reaction>
</comment>
<dbReference type="Gene3D" id="1.10.3120.10">
    <property type="entry name" value="Trigger factor, C-terminal domain"/>
    <property type="match status" value="1"/>
</dbReference>
<organism evidence="15">
    <name type="scientific">Oxalobacter aliiformigenes</name>
    <dbReference type="NCBI Taxonomy" id="2946593"/>
    <lineage>
        <taxon>Bacteria</taxon>
        <taxon>Pseudomonadati</taxon>
        <taxon>Pseudomonadota</taxon>
        <taxon>Betaproteobacteria</taxon>
        <taxon>Burkholderiales</taxon>
        <taxon>Oxalobacteraceae</taxon>
        <taxon>Oxalobacter</taxon>
    </lineage>
</organism>
<dbReference type="GO" id="GO:0003755">
    <property type="term" value="F:peptidyl-prolyl cis-trans isomerase activity"/>
    <property type="evidence" value="ECO:0007669"/>
    <property type="project" value="UniProtKB-UniRule"/>
</dbReference>
<dbReference type="FunFam" id="3.10.50.40:FF:000001">
    <property type="entry name" value="Trigger factor"/>
    <property type="match status" value="1"/>
</dbReference>